<keyword evidence="2 8" id="KW-0560">Oxidoreductase</keyword>
<name>A0A5D3AT46_9TREE</name>
<feature type="active site" description="Proton acceptor" evidence="5">
    <location>
        <position position="230"/>
    </location>
</feature>
<dbReference type="GO" id="GO:0005975">
    <property type="term" value="P:carbohydrate metabolic process"/>
    <property type="evidence" value="ECO:0007669"/>
    <property type="project" value="InterPro"/>
</dbReference>
<dbReference type="Gene3D" id="3.40.50.720">
    <property type="entry name" value="NAD(P)-binding Rossmann-like Domain"/>
    <property type="match status" value="1"/>
</dbReference>
<dbReference type="AlphaFoldDB" id="A0A5D3AT46"/>
<evidence type="ECO:0000256" key="6">
    <source>
        <dbReference type="PIRSR" id="PIRSR000114-2"/>
    </source>
</evidence>
<dbReference type="Gene3D" id="1.10.1040.10">
    <property type="entry name" value="N-(1-d-carboxylethyl)-l-norvaline Dehydrogenase, domain 2"/>
    <property type="match status" value="1"/>
</dbReference>
<feature type="binding site" evidence="6">
    <location>
        <position position="146"/>
    </location>
    <ligand>
        <name>substrate</name>
    </ligand>
</feature>
<feature type="domain" description="Glycerol-3-phosphate dehydrogenase NAD-dependent N-terminal" evidence="10">
    <location>
        <begin position="39"/>
        <end position="197"/>
    </location>
</feature>
<reference evidence="12 13" key="1">
    <citation type="submission" date="2017-05" db="EMBL/GenBank/DDBJ databases">
        <title>The Genome Sequence of Tsuchiyaea wingfieldii DSM 27421.</title>
        <authorList>
            <person name="Cuomo C."/>
            <person name="Passer A."/>
            <person name="Billmyre B."/>
            <person name="Heitman J."/>
        </authorList>
    </citation>
    <scope>NUCLEOTIDE SEQUENCE [LARGE SCALE GENOMIC DNA]</scope>
    <source>
        <strain evidence="12 13">DSM 27421</strain>
    </source>
</reference>
<dbReference type="InterPro" id="IPR008927">
    <property type="entry name" value="6-PGluconate_DH-like_C_sf"/>
</dbReference>
<feature type="binding site" evidence="7">
    <location>
        <position position="123"/>
    </location>
    <ligand>
        <name>NAD(+)</name>
        <dbReference type="ChEBI" id="CHEBI:57540"/>
    </ligand>
</feature>
<dbReference type="SUPFAM" id="SSF48179">
    <property type="entry name" value="6-phosphogluconate dehydrogenase C-terminal domain-like"/>
    <property type="match status" value="1"/>
</dbReference>
<evidence type="ECO:0000256" key="3">
    <source>
        <dbReference type="ARBA" id="ARBA00023027"/>
    </source>
</evidence>
<comment type="catalytic activity">
    <reaction evidence="4 9">
        <text>sn-glycerol 3-phosphate + NAD(+) = dihydroxyacetone phosphate + NADH + H(+)</text>
        <dbReference type="Rhea" id="RHEA:11092"/>
        <dbReference type="ChEBI" id="CHEBI:15378"/>
        <dbReference type="ChEBI" id="CHEBI:57540"/>
        <dbReference type="ChEBI" id="CHEBI:57597"/>
        <dbReference type="ChEBI" id="CHEBI:57642"/>
        <dbReference type="ChEBI" id="CHEBI:57945"/>
        <dbReference type="EC" id="1.1.1.8"/>
    </reaction>
</comment>
<evidence type="ECO:0000313" key="13">
    <source>
        <dbReference type="Proteomes" id="UP000322245"/>
    </source>
</evidence>
<feature type="binding site" evidence="7">
    <location>
        <position position="295"/>
    </location>
    <ligand>
        <name>NAD(+)</name>
        <dbReference type="ChEBI" id="CHEBI:57540"/>
    </ligand>
</feature>
<evidence type="ECO:0000259" key="10">
    <source>
        <dbReference type="Pfam" id="PF01210"/>
    </source>
</evidence>
<evidence type="ECO:0000256" key="8">
    <source>
        <dbReference type="RuleBase" id="RU000437"/>
    </source>
</evidence>
<evidence type="ECO:0000256" key="5">
    <source>
        <dbReference type="PIRSR" id="PIRSR000114-1"/>
    </source>
</evidence>
<evidence type="ECO:0000313" key="12">
    <source>
        <dbReference type="EMBL" id="TYJ52916.1"/>
    </source>
</evidence>
<dbReference type="PROSITE" id="PS00957">
    <property type="entry name" value="NAD_G3PDH"/>
    <property type="match status" value="1"/>
</dbReference>
<keyword evidence="3 7" id="KW-0520">NAD</keyword>
<dbReference type="PANTHER" id="PTHR11728:SF8">
    <property type="entry name" value="GLYCEROL-3-PHOSPHATE DEHYDROGENASE [NAD(+)]-RELATED"/>
    <property type="match status" value="1"/>
</dbReference>
<dbReference type="GO" id="GO:0005829">
    <property type="term" value="C:cytosol"/>
    <property type="evidence" value="ECO:0007669"/>
    <property type="project" value="TreeGrafter"/>
</dbReference>
<dbReference type="InterPro" id="IPR006109">
    <property type="entry name" value="G3P_DH_NAD-dep_C"/>
</dbReference>
<dbReference type="InterPro" id="IPR011128">
    <property type="entry name" value="G3P_DH_NAD-dep_N"/>
</dbReference>
<dbReference type="Pfam" id="PF01210">
    <property type="entry name" value="NAD_Gly3P_dh_N"/>
    <property type="match status" value="1"/>
</dbReference>
<evidence type="ECO:0000256" key="4">
    <source>
        <dbReference type="ARBA" id="ARBA00048683"/>
    </source>
</evidence>
<evidence type="ECO:0000256" key="7">
    <source>
        <dbReference type="PIRSR" id="PIRSR000114-3"/>
    </source>
</evidence>
<evidence type="ECO:0000256" key="1">
    <source>
        <dbReference type="ARBA" id="ARBA00011009"/>
    </source>
</evidence>
<dbReference type="PIRSF" id="PIRSF000114">
    <property type="entry name" value="Glycerol-3-P_dh"/>
    <property type="match status" value="1"/>
</dbReference>
<dbReference type="GO" id="GO:0051287">
    <property type="term" value="F:NAD binding"/>
    <property type="evidence" value="ECO:0007669"/>
    <property type="project" value="UniProtKB-UniRule"/>
</dbReference>
<dbReference type="EC" id="1.1.1.8" evidence="9"/>
<dbReference type="FunFam" id="1.10.1040.10:FF:000004">
    <property type="entry name" value="Glycerol-3-phosphate dehydrogenase [NAD(+)]"/>
    <property type="match status" value="1"/>
</dbReference>
<dbReference type="InterPro" id="IPR036291">
    <property type="entry name" value="NAD(P)-bd_dom_sf"/>
</dbReference>
<evidence type="ECO:0000259" key="11">
    <source>
        <dbReference type="Pfam" id="PF07479"/>
    </source>
</evidence>
<evidence type="ECO:0000256" key="2">
    <source>
        <dbReference type="ARBA" id="ARBA00023002"/>
    </source>
</evidence>
<organism evidence="12 13">
    <name type="scientific">Cryptococcus floricola</name>
    <dbReference type="NCBI Taxonomy" id="2591691"/>
    <lineage>
        <taxon>Eukaryota</taxon>
        <taxon>Fungi</taxon>
        <taxon>Dikarya</taxon>
        <taxon>Basidiomycota</taxon>
        <taxon>Agaricomycotina</taxon>
        <taxon>Tremellomycetes</taxon>
        <taxon>Tremellales</taxon>
        <taxon>Cryptococcaceae</taxon>
        <taxon>Cryptococcus</taxon>
    </lineage>
</organism>
<dbReference type="InterPro" id="IPR017751">
    <property type="entry name" value="G3P_DH_NAD-dep_euk"/>
</dbReference>
<comment type="caution">
    <text evidence="12">The sequence shown here is derived from an EMBL/GenBank/DDBJ whole genome shotgun (WGS) entry which is preliminary data.</text>
</comment>
<dbReference type="PANTHER" id="PTHR11728">
    <property type="entry name" value="GLYCEROL-3-PHOSPHATE DEHYDROGENASE"/>
    <property type="match status" value="1"/>
</dbReference>
<dbReference type="SUPFAM" id="SSF51735">
    <property type="entry name" value="NAD(P)-binding Rossmann-fold domains"/>
    <property type="match status" value="1"/>
</dbReference>
<comment type="similarity">
    <text evidence="1 8">Belongs to the NAD-dependent glycerol-3-phosphate dehydrogenase family.</text>
</comment>
<dbReference type="PRINTS" id="PR00077">
    <property type="entry name" value="GPDHDRGNASE"/>
</dbReference>
<dbReference type="Proteomes" id="UP000322245">
    <property type="component" value="Unassembled WGS sequence"/>
</dbReference>
<sequence length="368" mass="40116">MPQEKVAIIGSGNCKLRGPRGCQEPEGEAAMAELPLASGTAIARLAGINTAKHTDVFDGSRVPMWVFEEEFEGKKLTEVINTEHENKKYLPGIKLAEHIVAVPDLLETVKDATALVFVTPHQFLGKLLDQLEGHVRKDAKAITLIKGVDVRGADIHIFADVIEQRLGIPTSALSGANIANEVAKDTFSETTIGYRSKADGELWQKLFQTPKFRVQLIDDVAGVSLCGALKNIVAVAAGFCDGLGYGSNTKAAIMRIGLLEMKHFCQEFFNDVKEESFLQESAGVADVITTCLAGRNCRVAKAFVGSGKTFDQLEEEMLNGQRLQGTLTAKEIHEFLHAKGKARSYPLFDKVYQIAWEGVDPEQLTEGL</sequence>
<gene>
    <name evidence="12" type="ORF">B9479_006463</name>
</gene>
<dbReference type="EMBL" id="NIDF01000110">
    <property type="protein sequence ID" value="TYJ52916.1"/>
    <property type="molecule type" value="Genomic_DNA"/>
</dbReference>
<feature type="domain" description="Glycerol-3-phosphate dehydrogenase NAD-dependent C-terminal" evidence="11">
    <location>
        <begin position="219"/>
        <end position="365"/>
    </location>
</feature>
<keyword evidence="13" id="KW-1185">Reference proteome</keyword>
<feature type="binding site" evidence="7">
    <location>
        <position position="324"/>
    </location>
    <ligand>
        <name>NAD(+)</name>
        <dbReference type="ChEBI" id="CHEBI:57540"/>
    </ligand>
</feature>
<feature type="binding site" evidence="7">
    <location>
        <position position="67"/>
    </location>
    <ligand>
        <name>NAD(+)</name>
        <dbReference type="ChEBI" id="CHEBI:57540"/>
    </ligand>
</feature>
<dbReference type="InterPro" id="IPR006168">
    <property type="entry name" value="G3P_DH_NAD-dep"/>
</dbReference>
<protein>
    <recommendedName>
        <fullName evidence="9">Glycerol-3-phosphate dehydrogenase [NAD(+)]</fullName>
        <ecNumber evidence="9">1.1.1.8</ecNumber>
    </recommendedName>
</protein>
<accession>A0A5D3AT46</accession>
<dbReference type="Pfam" id="PF07479">
    <property type="entry name" value="NAD_Gly3P_dh_C"/>
    <property type="match status" value="1"/>
</dbReference>
<dbReference type="GO" id="GO:0046168">
    <property type="term" value="P:glycerol-3-phosphate catabolic process"/>
    <property type="evidence" value="ECO:0007669"/>
    <property type="project" value="UniProtKB-UniRule"/>
</dbReference>
<dbReference type="GO" id="GO:0141152">
    <property type="term" value="F:glycerol-3-phosphate dehydrogenase (NAD+) activity"/>
    <property type="evidence" value="ECO:0007669"/>
    <property type="project" value="UniProtKB-UniRule"/>
</dbReference>
<dbReference type="NCBIfam" id="TIGR03376">
    <property type="entry name" value="glycerol3P_DH"/>
    <property type="match status" value="1"/>
</dbReference>
<feature type="binding site" evidence="7">
    <location>
        <position position="179"/>
    </location>
    <ligand>
        <name>NAD(+)</name>
        <dbReference type="ChEBI" id="CHEBI:57540"/>
    </ligand>
</feature>
<dbReference type="GO" id="GO:0005634">
    <property type="term" value="C:nucleus"/>
    <property type="evidence" value="ECO:0007669"/>
    <property type="project" value="TreeGrafter"/>
</dbReference>
<feature type="binding site" evidence="6">
    <location>
        <begin position="295"/>
        <end position="296"/>
    </location>
    <ligand>
        <name>substrate</name>
    </ligand>
</feature>
<proteinExistence type="inferred from homology"/>
<evidence type="ECO:0000256" key="9">
    <source>
        <dbReference type="RuleBase" id="RU361243"/>
    </source>
</evidence>
<dbReference type="InterPro" id="IPR013328">
    <property type="entry name" value="6PGD_dom2"/>
</dbReference>
<dbReference type="GO" id="GO:0042803">
    <property type="term" value="F:protein homodimerization activity"/>
    <property type="evidence" value="ECO:0007669"/>
    <property type="project" value="InterPro"/>
</dbReference>